<comment type="pathway">
    <text evidence="1">Cofactor biosynthesis; riboflavin biosynthesis.</text>
</comment>
<dbReference type="eggNOG" id="COG1985">
    <property type="taxonomic scope" value="Bacteria"/>
</dbReference>
<evidence type="ECO:0000313" key="6">
    <source>
        <dbReference type="Proteomes" id="UP000051223"/>
    </source>
</evidence>
<organism evidence="5 6">
    <name type="scientific">Lactobacillus hamsteri DSM 5661 = JCM 6256</name>
    <dbReference type="NCBI Taxonomy" id="1423754"/>
    <lineage>
        <taxon>Bacteria</taxon>
        <taxon>Bacillati</taxon>
        <taxon>Bacillota</taxon>
        <taxon>Bacilli</taxon>
        <taxon>Lactobacillales</taxon>
        <taxon>Lactobacillaceae</taxon>
        <taxon>Lactobacillus</taxon>
    </lineage>
</organism>
<dbReference type="InterPro" id="IPR050765">
    <property type="entry name" value="Riboflavin_Biosynth_HTPR"/>
</dbReference>
<evidence type="ECO:0000256" key="3">
    <source>
        <dbReference type="ARBA" id="ARBA00023002"/>
    </source>
</evidence>
<name>A0A0R1YDL6_9LACO</name>
<comment type="caution">
    <text evidence="5">The sequence shown here is derived from an EMBL/GenBank/DDBJ whole genome shotgun (WGS) entry which is preliminary data.</text>
</comment>
<dbReference type="PATRIC" id="fig|1423754.3.peg.412"/>
<dbReference type="InterPro" id="IPR002734">
    <property type="entry name" value="RibDG_C"/>
</dbReference>
<dbReference type="GO" id="GO:0009231">
    <property type="term" value="P:riboflavin biosynthetic process"/>
    <property type="evidence" value="ECO:0007669"/>
    <property type="project" value="InterPro"/>
</dbReference>
<dbReference type="STRING" id="1423754.FC39_GL000398"/>
<evidence type="ECO:0000259" key="4">
    <source>
        <dbReference type="Pfam" id="PF01872"/>
    </source>
</evidence>
<accession>A0A0R1YDL6</accession>
<dbReference type="PANTHER" id="PTHR38011:SF7">
    <property type="entry name" value="2,5-DIAMINO-6-RIBOSYLAMINO-4(3H)-PYRIMIDINONE 5'-PHOSPHATE REDUCTASE"/>
    <property type="match status" value="1"/>
</dbReference>
<dbReference type="GO" id="GO:0008703">
    <property type="term" value="F:5-amino-6-(5-phosphoribosylamino)uracil reductase activity"/>
    <property type="evidence" value="ECO:0007669"/>
    <property type="project" value="InterPro"/>
</dbReference>
<dbReference type="Pfam" id="PF01872">
    <property type="entry name" value="RibD_C"/>
    <property type="match status" value="1"/>
</dbReference>
<evidence type="ECO:0000256" key="1">
    <source>
        <dbReference type="ARBA" id="ARBA00005104"/>
    </source>
</evidence>
<gene>
    <name evidence="5" type="ORF">FC39_GL000398</name>
</gene>
<keyword evidence="3" id="KW-0560">Oxidoreductase</keyword>
<dbReference type="Gene3D" id="3.40.430.10">
    <property type="entry name" value="Dihydrofolate Reductase, subunit A"/>
    <property type="match status" value="1"/>
</dbReference>
<feature type="domain" description="Bacterial bifunctional deaminase-reductase C-terminal" evidence="4">
    <location>
        <begin position="34"/>
        <end position="195"/>
    </location>
</feature>
<reference evidence="5 6" key="1">
    <citation type="journal article" date="2015" name="Genome Announc.">
        <title>Expanding the biotechnology potential of lactobacilli through comparative genomics of 213 strains and associated genera.</title>
        <authorList>
            <person name="Sun Z."/>
            <person name="Harris H.M."/>
            <person name="McCann A."/>
            <person name="Guo C."/>
            <person name="Argimon S."/>
            <person name="Zhang W."/>
            <person name="Yang X."/>
            <person name="Jeffery I.B."/>
            <person name="Cooney J.C."/>
            <person name="Kagawa T.F."/>
            <person name="Liu W."/>
            <person name="Song Y."/>
            <person name="Salvetti E."/>
            <person name="Wrobel A."/>
            <person name="Rasinkangas P."/>
            <person name="Parkhill J."/>
            <person name="Rea M.C."/>
            <person name="O'Sullivan O."/>
            <person name="Ritari J."/>
            <person name="Douillard F.P."/>
            <person name="Paul Ross R."/>
            <person name="Yang R."/>
            <person name="Briner A.E."/>
            <person name="Felis G.E."/>
            <person name="de Vos W.M."/>
            <person name="Barrangou R."/>
            <person name="Klaenhammer T.R."/>
            <person name="Caufield P.W."/>
            <person name="Cui Y."/>
            <person name="Zhang H."/>
            <person name="O'Toole P.W."/>
        </authorList>
    </citation>
    <scope>NUCLEOTIDE SEQUENCE [LARGE SCALE GENOMIC DNA]</scope>
    <source>
        <strain evidence="5 6">DSM 5661</strain>
    </source>
</reference>
<keyword evidence="2" id="KW-0521">NADP</keyword>
<evidence type="ECO:0000313" key="5">
    <source>
        <dbReference type="EMBL" id="KRM40583.1"/>
    </source>
</evidence>
<dbReference type="Proteomes" id="UP000051223">
    <property type="component" value="Unassembled WGS sequence"/>
</dbReference>
<dbReference type="SUPFAM" id="SSF53597">
    <property type="entry name" value="Dihydrofolate reductase-like"/>
    <property type="match status" value="1"/>
</dbReference>
<keyword evidence="6" id="KW-1185">Reference proteome</keyword>
<dbReference type="EMBL" id="AZGI01000014">
    <property type="protein sequence ID" value="KRM40583.1"/>
    <property type="molecule type" value="Genomic_DNA"/>
</dbReference>
<sequence length="205" mass="22376">MTAQLRGNKEYYDTLSAINCPSNLSGRVTAETELTSGGKFEANNPKTIGKEAFSKNNEATGYNIVVDTKGTLLWGDDANANQPHLIITSEQASKEYLDYLTKRHISWIAVGEKHIDLKRAMEILADEFDVERLSIVGGGHINGGMLEAGLVDEISLVIGPGVDGRGGETAVFDGMNKNSKPISLKVKDVKTYDDGAIWLRYLIEK</sequence>
<dbReference type="PANTHER" id="PTHR38011">
    <property type="entry name" value="DIHYDROFOLATE REDUCTASE FAMILY PROTEIN (AFU_ORTHOLOGUE AFUA_8G06820)"/>
    <property type="match status" value="1"/>
</dbReference>
<dbReference type="AlphaFoldDB" id="A0A0R1YDL6"/>
<evidence type="ECO:0000256" key="2">
    <source>
        <dbReference type="ARBA" id="ARBA00022857"/>
    </source>
</evidence>
<proteinExistence type="predicted"/>
<dbReference type="InterPro" id="IPR024072">
    <property type="entry name" value="DHFR-like_dom_sf"/>
</dbReference>
<protein>
    <submittedName>
        <fullName evidence="5">Deaminase-reductase domain-containing protein</fullName>
    </submittedName>
</protein>